<evidence type="ECO:0000256" key="8">
    <source>
        <dbReference type="SAM" id="MobiDB-lite"/>
    </source>
</evidence>
<dbReference type="STRING" id="1229662.W3XKT3"/>
<dbReference type="PANTHER" id="PTHR13367:SF34">
    <property type="match status" value="1"/>
</dbReference>
<keyword evidence="5" id="KW-0378">Hydrolase</keyword>
<evidence type="ECO:0000256" key="5">
    <source>
        <dbReference type="ARBA" id="ARBA00022801"/>
    </source>
</evidence>
<evidence type="ECO:0000259" key="11">
    <source>
        <dbReference type="Pfam" id="PF20255"/>
    </source>
</evidence>
<evidence type="ECO:0000313" key="13">
    <source>
        <dbReference type="Proteomes" id="UP000030651"/>
    </source>
</evidence>
<evidence type="ECO:0000256" key="1">
    <source>
        <dbReference type="ARBA" id="ARBA00000707"/>
    </source>
</evidence>
<keyword evidence="6" id="KW-0788">Thiol protease</keyword>
<dbReference type="InParanoid" id="W3XKT3"/>
<feature type="region of interest" description="Disordered" evidence="8">
    <location>
        <begin position="2837"/>
        <end position="2864"/>
    </location>
</feature>
<evidence type="ECO:0000256" key="4">
    <source>
        <dbReference type="ARBA" id="ARBA00022786"/>
    </source>
</evidence>
<dbReference type="GO" id="GO:0004843">
    <property type="term" value="F:cysteine-type deubiquitinase activity"/>
    <property type="evidence" value="ECO:0007669"/>
    <property type="project" value="UniProtKB-EC"/>
</dbReference>
<dbReference type="EMBL" id="KI912109">
    <property type="protein sequence ID" value="ETS86668.1"/>
    <property type="molecule type" value="Genomic_DNA"/>
</dbReference>
<keyword evidence="13" id="KW-1185">Reference proteome</keyword>
<dbReference type="Pfam" id="PF12359">
    <property type="entry name" value="DUF3645"/>
    <property type="match status" value="1"/>
</dbReference>
<evidence type="ECO:0000256" key="2">
    <source>
        <dbReference type="ARBA" id="ARBA00012759"/>
    </source>
</evidence>
<gene>
    <name evidence="12" type="ORF">PFICI_00496</name>
</gene>
<dbReference type="Proteomes" id="UP000030651">
    <property type="component" value="Unassembled WGS sequence"/>
</dbReference>
<dbReference type="eggNOG" id="ENOG502QUFK">
    <property type="taxonomic scope" value="Eukaryota"/>
</dbReference>
<dbReference type="GeneID" id="19265509"/>
<dbReference type="KEGG" id="pfy:PFICI_00496"/>
<dbReference type="HOGENOM" id="CLU_000211_1_0_1"/>
<dbReference type="EC" id="3.4.19.12" evidence="2"/>
<evidence type="ECO:0000313" key="12">
    <source>
        <dbReference type="EMBL" id="ETS86668.1"/>
    </source>
</evidence>
<feature type="domain" description="DUF3645" evidence="10">
    <location>
        <begin position="2369"/>
        <end position="2401"/>
    </location>
</feature>
<feature type="coiled-coil region" evidence="7">
    <location>
        <begin position="577"/>
        <end position="604"/>
    </location>
</feature>
<accession>W3XKT3</accession>
<evidence type="ECO:0000256" key="6">
    <source>
        <dbReference type="ARBA" id="ARBA00022807"/>
    </source>
</evidence>
<feature type="domain" description="DUF6606" evidence="11">
    <location>
        <begin position="14"/>
        <end position="282"/>
    </location>
</feature>
<dbReference type="Pfam" id="PF20255">
    <property type="entry name" value="DUF6606"/>
    <property type="match status" value="1"/>
</dbReference>
<protein>
    <recommendedName>
        <fullName evidence="2">ubiquitinyl hydrolase 1</fullName>
        <ecNumber evidence="2">3.4.19.12</ecNumber>
    </recommendedName>
</protein>
<evidence type="ECO:0000256" key="3">
    <source>
        <dbReference type="ARBA" id="ARBA00022670"/>
    </source>
</evidence>
<dbReference type="InterPro" id="IPR022105">
    <property type="entry name" value="DUF3645"/>
</dbReference>
<organism evidence="12 13">
    <name type="scientific">Pestalotiopsis fici (strain W106-1 / CGMCC3.15140)</name>
    <dbReference type="NCBI Taxonomy" id="1229662"/>
    <lineage>
        <taxon>Eukaryota</taxon>
        <taxon>Fungi</taxon>
        <taxon>Dikarya</taxon>
        <taxon>Ascomycota</taxon>
        <taxon>Pezizomycotina</taxon>
        <taxon>Sordariomycetes</taxon>
        <taxon>Xylariomycetidae</taxon>
        <taxon>Amphisphaeriales</taxon>
        <taxon>Sporocadaceae</taxon>
        <taxon>Pestalotiopsis</taxon>
    </lineage>
</organism>
<evidence type="ECO:0000259" key="9">
    <source>
        <dbReference type="Pfam" id="PF12340"/>
    </source>
</evidence>
<proteinExistence type="predicted"/>
<name>W3XKT3_PESFW</name>
<comment type="catalytic activity">
    <reaction evidence="1">
        <text>Thiol-dependent hydrolysis of ester, thioester, amide, peptide and isopeptide bonds formed by the C-terminal Gly of ubiquitin (a 76-residue protein attached to proteins as an intracellular targeting signal).</text>
        <dbReference type="EC" id="3.4.19.12"/>
    </reaction>
</comment>
<feature type="domain" description="DUF3638" evidence="9">
    <location>
        <begin position="2021"/>
        <end position="2244"/>
    </location>
</feature>
<keyword evidence="7" id="KW-0175">Coiled coil</keyword>
<dbReference type="Pfam" id="PF12340">
    <property type="entry name" value="DUF3638"/>
    <property type="match status" value="1"/>
</dbReference>
<feature type="compositionally biased region" description="Basic and acidic residues" evidence="8">
    <location>
        <begin position="2840"/>
        <end position="2864"/>
    </location>
</feature>
<evidence type="ECO:0000259" key="10">
    <source>
        <dbReference type="Pfam" id="PF12359"/>
    </source>
</evidence>
<dbReference type="GO" id="GO:0006508">
    <property type="term" value="P:proteolysis"/>
    <property type="evidence" value="ECO:0007669"/>
    <property type="project" value="UniProtKB-KW"/>
</dbReference>
<dbReference type="OrthoDB" id="3182339at2759"/>
<sequence>MEAEVSIETLSYFFHHVFLPPKLPGGDNRSARQDDHLLRFVQDSLLRCSSLAEEQHQDVFQDLSAMVKSMRQVRNDHGHLDEHALLNALQSMSTTGSPTVLPLEITEQNAGIIIRKAEDQVVFEVFELSPDNASVFKTQGRLVRHFPSTSVAIATNTVQEPGFNQVIANTLAKMSHQAVPGMRPQVRKAQQYHDEERDTTKPCVVTEFLSNVLLAFGTQATETSLCKNTREEVMWNDSRLPWRRSPLWLLVRVALQSTLRRRSHGSDDLYKYFMAFLLSGIMDQACSVSMASEVLHAMSAKLSRRWVKLGHSKSSALAQHINQSMLAASRFVKTRWDTICQQASPPLDLGLLSRLDTKRDIRFHLPKLDKFLRGIPRRTSSPVTSSFTPLSQVPRLSSLSLPTQVLDSKNEEYRPFRLAAFESWVDKNLTTWLEANVHCPSVCHDLRDLTEKYHADAKAYYRNLPEGISRMFLTILELWVAADRVAVTALPLLRDYQHEIPVELYQALLLSRIHDMERLDKAEKYLIERKAFALQKDFPSVFRSFGDAGSFSTRYFSDSHKHQRLLIEIEEYANKERSAKITELERLQNEYRELMRLHSEATCTKKTVYDDWNVPSTSHLSCDRCWYERRAKELTIQIHEWPLPALESQKQATVVELDPPPPLQSWRDLTIYLIDDVLKSYPSHEETLRTRHTLRNYAGLRQWQNMSYNGRLYLFSKTKPHVRTHRDGKYLASLETSDVCVNNGLQLSYFDSERNVFMSKLASSEKTSSSCLIKLPRRSAGLEKFMVRTHSSANGVFPNTVLAYQDEYPAHMKLGECKALASIPCGYKLQWMGILRELTSPLIDFNKPESAIFLAQISLQTGPALSGKPCRASHLDLTDDGMISQLLAALHNRLSRIEENLESTTSLWTFILLAARSMTITNTSKAGLMDFLGCARTTAYRWLLKLVERSSSSQNDEQRNQLQRMLYNTALICSETFNVDHEQLEHILDHPDAVSIFVESSINIRDHSQLADENDSLQSLLFERWRHVMHRASPIMRDQVLLCGNNGLNLAISRHWPGFTSASDWCSSPSADYWIESPSNSIHYNTLTGELLVNGRPLSHLPTTYTSNQMYRDLFGRCLMNVMPSLLPGMDFSSKMAFEGHNVHFGKQPTSGCPEQLLIRIIKADSNYDIVPSDTLAGVLPHAFVRDFVHWYDHSTGSIEFRSINSPWKKSDQNWQLIHGDHGWKLTHCLDDYIVNPSSKIAKHISVVLGALEDPFHQHVIYDAAQRCLDIQLYRLRMDFFARRDSTAIESCQFRGMQVDEQQSIGTLIGLRSKLVLRGSDNQNSRLVLVSEGRVKLRGDFDGLSANMHPQVFVEIGTASRVQPYRIDPKLGRLVDCGTLQSKLFLAHLHATTSHCLPDPLTGTTGTEQALTIMRSAVVTSTVHLNEEESDRLERIAALAPTRQFYPRNEKVMQTVTWSSQLSFYSQHGLLYTVAKDLLANVQRTSFLYPHESPTKLRIEHSDMELVARDLNNTAYLRTDGFGAEVFSTSGDMLYKQRDRTHDSQRTEHTGKMAMRVFEKNQSLQERPINGLATNIYHILSKSSLTSAINEEPKLYEVQYSANWLTKPKSALSKLWHKIHYAFQFNHQWINRFQVAMWLAAQAYASEEFSQVNQVLFGLACLPRVSEVQLPAVGNYNLSGGFEFDENEIKRLVNKAVYPLSECPESHLLSNHSETYWEFQERQNRSYNSNKDKSISAFVENLRNQWPCPEPPPLPPNDYIKSPEAMVAISSIWKTWHKNLLFLRYLEQIEQALSSYDVTPLCFQPVQGPTQSNPSSRQARSISTNDLFRGGETSQALTSCIQLTVSLDNSPQHEICSGKLNDVINHLEQRASSIYEKHYILELQHSLDELQTQSHQYCVAQSGAFLRDLVQRYQLECESHVSRLFDMMMVDTDFSRQALPSHESGETGYDHQGQTDFLPRRSPSFFLSQLQRSRWSRLSESWKRKIVAYGLALVNLQRAGRLLQHCGNESEFTKELRNPGHQDWDPFEYPEWLLMECESGFLIRPVQHQIALQMMAPPDGRNATMQLNMGEGKSSVIAPSIALAFANGSQLLRLIVTKPQFRQMRQILLARLGNLAGRRIYEFPISRDVRLDTSRVEVIRGMIQECIQEGGLMLVQPEHLLSFQLMGIEQMINGQATIARSLLDIQHHFDTHSRDIIDESDEVLSVKFELVYTIGQQRPIEHSPQRWTVIQQVLEFVRQLAVDMQSEFPKSMDVYDWRHESWRYPRIRIFRKDALSTLVERLSEKICQEGLDGFPISRQPKKTRLAVQKYISMHDIPLDDVECVEKGAFWTDAVVSTLLLLRGLIAGGVISHALCQKRWRVNYGVDVNRVPKTRLAVPFRAKDDPAPRSEFSHPDVVIVLTSLSYYYSGLEDQDLFDSFHMLRVNDQSTSEYAIWVQYASPDLPHAFRDLAGINLQDRAQCVSEIFPHLRYSKGVIDYFMSRIIFSKEMKEFPHKLSASGWDLCRVKTHPVTGFSGTNDSRCILPASIKQLDLPQQRHTNALVLEYLVRPETKVFLMPKGTSSNGPSSDGAQLLQQFMQLQPQVRVILDVGAQIIDLTNVQVAQQWLDMVEEDGEQTQAVIFFNDQDVLSVVDRSGCIEPLQISPFAKQTEKCLAFLDESHTRGTDLKLPQDYRAAVTLGQNITKDRLVQACMRMRMLGQGQSVVFCVPDEIRNKIMQEHALPVDGNIDVTHILTWAISETFLDTKKAAPLWATQATRFYNQDRVRKERIEAKGNYSELWAGRFLEDEAHSLERRYRPGVASSSIADLCKGLSDAIFGQINNHLEQFGPLDTEMASLQEQQERELSPEAEEERQVERPTRAEPLSHRVHPNVLQFVRHGFVATNKSGFNKAFKTLGDTSIAAHANINELPRDLLVTDDFARTIKVRSRFPSDLFQRPVQWILATGRQNESPAHLVVISQYEAHELLEDIKRSKFVSLHLYNPRMDLNNPSLDHLMLYTVPRRENINSVAPSLVHQLNLFAGQLYLQSFEEYTQVCQLLCLACETADSDIPLGADGFIPPGQTAGICTNDGHYMRSPTKFIHELMARIRRNSEGVEKTHMGKLLAGKLLKRDDFTDDSSE</sequence>
<keyword evidence="3" id="KW-0645">Protease</keyword>
<dbReference type="InterPro" id="IPR022099">
    <property type="entry name" value="DUF3638"/>
</dbReference>
<dbReference type="OMA" id="FICETGM"/>
<reference evidence="13" key="1">
    <citation type="journal article" date="2015" name="BMC Genomics">
        <title>Genomic and transcriptomic analysis of the endophytic fungus Pestalotiopsis fici reveals its lifestyle and high potential for synthesis of natural products.</title>
        <authorList>
            <person name="Wang X."/>
            <person name="Zhang X."/>
            <person name="Liu L."/>
            <person name="Xiang M."/>
            <person name="Wang W."/>
            <person name="Sun X."/>
            <person name="Che Y."/>
            <person name="Guo L."/>
            <person name="Liu G."/>
            <person name="Guo L."/>
            <person name="Wang C."/>
            <person name="Yin W.B."/>
            <person name="Stadler M."/>
            <person name="Zhang X."/>
            <person name="Liu X."/>
        </authorList>
    </citation>
    <scope>NUCLEOTIDE SEQUENCE [LARGE SCALE GENOMIC DNA]</scope>
    <source>
        <strain evidence="13">W106-1 / CGMCC3.15140</strain>
    </source>
</reference>
<dbReference type="InterPro" id="IPR046541">
    <property type="entry name" value="DUF6606"/>
</dbReference>
<keyword evidence="4" id="KW-0833">Ubl conjugation pathway</keyword>
<dbReference type="InterPro" id="IPR051346">
    <property type="entry name" value="OTU_Deubiquitinase"/>
</dbReference>
<evidence type="ECO:0000256" key="7">
    <source>
        <dbReference type="SAM" id="Coils"/>
    </source>
</evidence>
<dbReference type="PANTHER" id="PTHR13367">
    <property type="entry name" value="UBIQUITIN THIOESTERASE"/>
    <property type="match status" value="1"/>
</dbReference>
<dbReference type="RefSeq" id="XP_007827268.1">
    <property type="nucleotide sequence ID" value="XM_007829077.1"/>
</dbReference>